<dbReference type="SMART" id="SM00595">
    <property type="entry name" value="MADF"/>
    <property type="match status" value="1"/>
</dbReference>
<dbReference type="PANTHER" id="PTHR12243">
    <property type="entry name" value="MADF DOMAIN TRANSCRIPTION FACTOR"/>
    <property type="match status" value="1"/>
</dbReference>
<dbReference type="OrthoDB" id="6159213at2759"/>
<dbReference type="Pfam" id="PF10545">
    <property type="entry name" value="MADF_DNA_bdg"/>
    <property type="match status" value="1"/>
</dbReference>
<dbReference type="GO" id="GO:0003677">
    <property type="term" value="F:DNA binding"/>
    <property type="evidence" value="ECO:0007669"/>
    <property type="project" value="InterPro"/>
</dbReference>
<dbReference type="InterPro" id="IPR036236">
    <property type="entry name" value="Znf_C2H2_sf"/>
</dbReference>
<evidence type="ECO:0000313" key="8">
    <source>
        <dbReference type="Proteomes" id="UP001151699"/>
    </source>
</evidence>
<dbReference type="SUPFAM" id="SSF57667">
    <property type="entry name" value="beta-beta-alpha zinc fingers"/>
    <property type="match status" value="1"/>
</dbReference>
<dbReference type="GO" id="GO:0005667">
    <property type="term" value="C:transcription regulator complex"/>
    <property type="evidence" value="ECO:0007669"/>
    <property type="project" value="TreeGrafter"/>
</dbReference>
<feature type="domain" description="BED-type" evidence="5">
    <location>
        <begin position="67"/>
        <end position="129"/>
    </location>
</feature>
<proteinExistence type="predicted"/>
<feature type="non-terminal residue" evidence="7">
    <location>
        <position position="266"/>
    </location>
</feature>
<dbReference type="InterPro" id="IPR003656">
    <property type="entry name" value="Znf_BED"/>
</dbReference>
<evidence type="ECO:0008006" key="9">
    <source>
        <dbReference type="Google" id="ProtNLM"/>
    </source>
</evidence>
<evidence type="ECO:0000256" key="1">
    <source>
        <dbReference type="ARBA" id="ARBA00022723"/>
    </source>
</evidence>
<dbReference type="GO" id="GO:0008270">
    <property type="term" value="F:zinc ion binding"/>
    <property type="evidence" value="ECO:0007669"/>
    <property type="project" value="UniProtKB-KW"/>
</dbReference>
<name>A0A9Q0MJ60_9DIPT</name>
<keyword evidence="2 4" id="KW-0863">Zinc-finger</keyword>
<dbReference type="InterPro" id="IPR039353">
    <property type="entry name" value="TF_Adf1"/>
</dbReference>
<gene>
    <name evidence="7" type="ORF">Bhyg_17530</name>
</gene>
<evidence type="ECO:0000313" key="7">
    <source>
        <dbReference type="EMBL" id="KAJ6630517.1"/>
    </source>
</evidence>
<keyword evidence="3" id="KW-0862">Zinc</keyword>
<evidence type="ECO:0000256" key="4">
    <source>
        <dbReference type="PROSITE-ProRule" id="PRU00027"/>
    </source>
</evidence>
<dbReference type="AlphaFoldDB" id="A0A9Q0MJ60"/>
<evidence type="ECO:0000256" key="2">
    <source>
        <dbReference type="ARBA" id="ARBA00022771"/>
    </source>
</evidence>
<dbReference type="PANTHER" id="PTHR12243:SF67">
    <property type="entry name" value="COREPRESSOR OF PANGOLIN, ISOFORM A-RELATED"/>
    <property type="match status" value="1"/>
</dbReference>
<evidence type="ECO:0000259" key="6">
    <source>
        <dbReference type="PROSITE" id="PS51029"/>
    </source>
</evidence>
<dbReference type="InterPro" id="IPR006578">
    <property type="entry name" value="MADF-dom"/>
</dbReference>
<feature type="non-terminal residue" evidence="7">
    <location>
        <position position="1"/>
    </location>
</feature>
<dbReference type="GO" id="GO:0006357">
    <property type="term" value="P:regulation of transcription by RNA polymerase II"/>
    <property type="evidence" value="ECO:0007669"/>
    <property type="project" value="TreeGrafter"/>
</dbReference>
<feature type="domain" description="MADF" evidence="6">
    <location>
        <begin position="170"/>
        <end position="257"/>
    </location>
</feature>
<organism evidence="7 8">
    <name type="scientific">Pseudolycoriella hygida</name>
    <dbReference type="NCBI Taxonomy" id="35572"/>
    <lineage>
        <taxon>Eukaryota</taxon>
        <taxon>Metazoa</taxon>
        <taxon>Ecdysozoa</taxon>
        <taxon>Arthropoda</taxon>
        <taxon>Hexapoda</taxon>
        <taxon>Insecta</taxon>
        <taxon>Pterygota</taxon>
        <taxon>Neoptera</taxon>
        <taxon>Endopterygota</taxon>
        <taxon>Diptera</taxon>
        <taxon>Nematocera</taxon>
        <taxon>Sciaroidea</taxon>
        <taxon>Sciaridae</taxon>
        <taxon>Pseudolycoriella</taxon>
    </lineage>
</organism>
<reference evidence="7" key="1">
    <citation type="submission" date="2022-07" db="EMBL/GenBank/DDBJ databases">
        <authorList>
            <person name="Trinca V."/>
            <person name="Uliana J.V.C."/>
            <person name="Torres T.T."/>
            <person name="Ward R.J."/>
            <person name="Monesi N."/>
        </authorList>
    </citation>
    <scope>NUCLEOTIDE SEQUENCE</scope>
    <source>
        <strain evidence="7">HSMRA1968</strain>
        <tissue evidence="7">Whole embryos</tissue>
    </source>
</reference>
<dbReference type="PROSITE" id="PS50808">
    <property type="entry name" value="ZF_BED"/>
    <property type="match status" value="1"/>
</dbReference>
<keyword evidence="1" id="KW-0479">Metal-binding</keyword>
<sequence>ISPMVDSVVSNSDDIIESLEVDQQRLHQEDQESSVTKHLFTNEIFERDDLWNVFNIVQQVDVNNPNKTSSGVWKYFGKLHYDNQIIDEGYFYCISCYANRVTKKYQTNTSTGNLIKHMIRSHDILLEQPIYRIKRENDSYTVVKEEFRGDMLGNSFNTSTDDFIYDINQILIDEVHKRPQLYDSALCRKNKHQIRQELWFEVYRKLNEIIPLERLPKIWKNIRDRYRKVRRTCEKDESKVPRYRYYEKLRFLDSVIDSSMSRSSQP</sequence>
<accession>A0A9Q0MJ60</accession>
<keyword evidence="8" id="KW-1185">Reference proteome</keyword>
<protein>
    <recommendedName>
        <fullName evidence="9">BED-type domain-containing protein</fullName>
    </recommendedName>
</protein>
<evidence type="ECO:0000259" key="5">
    <source>
        <dbReference type="PROSITE" id="PS50808"/>
    </source>
</evidence>
<evidence type="ECO:0000256" key="3">
    <source>
        <dbReference type="ARBA" id="ARBA00022833"/>
    </source>
</evidence>
<dbReference type="GO" id="GO:0005634">
    <property type="term" value="C:nucleus"/>
    <property type="evidence" value="ECO:0007669"/>
    <property type="project" value="TreeGrafter"/>
</dbReference>
<dbReference type="SMART" id="SM00614">
    <property type="entry name" value="ZnF_BED"/>
    <property type="match status" value="1"/>
</dbReference>
<dbReference type="Proteomes" id="UP001151699">
    <property type="component" value="Unassembled WGS sequence"/>
</dbReference>
<dbReference type="PROSITE" id="PS51029">
    <property type="entry name" value="MADF"/>
    <property type="match status" value="1"/>
</dbReference>
<dbReference type="Pfam" id="PF02892">
    <property type="entry name" value="zf-BED"/>
    <property type="match status" value="1"/>
</dbReference>
<dbReference type="EMBL" id="WJQU01002773">
    <property type="protein sequence ID" value="KAJ6630517.1"/>
    <property type="molecule type" value="Genomic_DNA"/>
</dbReference>
<comment type="caution">
    <text evidence="7">The sequence shown here is derived from an EMBL/GenBank/DDBJ whole genome shotgun (WGS) entry which is preliminary data.</text>
</comment>